<dbReference type="Pfam" id="PF00391">
    <property type="entry name" value="PEP-utilizers"/>
    <property type="match status" value="1"/>
</dbReference>
<dbReference type="Gene3D" id="3.50.30.10">
    <property type="entry name" value="Phosphohistidine domain"/>
    <property type="match status" value="1"/>
</dbReference>
<dbReference type="PANTHER" id="PTHR43615">
    <property type="entry name" value="PHOSPHOENOLPYRUVATE SYNTHASE-RELATED"/>
    <property type="match status" value="1"/>
</dbReference>
<dbReference type="SUPFAM" id="SSF52009">
    <property type="entry name" value="Phosphohistidine domain"/>
    <property type="match status" value="1"/>
</dbReference>
<keyword evidence="4" id="KW-1185">Reference proteome</keyword>
<dbReference type="RefSeq" id="WP_344313726.1">
    <property type="nucleotide sequence ID" value="NZ_BAAANY010000029.1"/>
</dbReference>
<dbReference type="PANTHER" id="PTHR43615:SF1">
    <property type="entry name" value="PPDK_N DOMAIN-CONTAINING PROTEIN"/>
    <property type="match status" value="1"/>
</dbReference>
<organism evidence="3 4">
    <name type="scientific">Fodinicola feengrottensis</name>
    <dbReference type="NCBI Taxonomy" id="435914"/>
    <lineage>
        <taxon>Bacteria</taxon>
        <taxon>Bacillati</taxon>
        <taxon>Actinomycetota</taxon>
        <taxon>Actinomycetes</taxon>
        <taxon>Mycobacteriales</taxon>
        <taxon>Fodinicola</taxon>
    </lineage>
</organism>
<dbReference type="InterPro" id="IPR036637">
    <property type="entry name" value="Phosphohistidine_dom_sf"/>
</dbReference>
<gene>
    <name evidence="3" type="ORF">GCM10009765_61060</name>
</gene>
<dbReference type="InterPro" id="IPR008279">
    <property type="entry name" value="PEP-util_enz_mobile_dom"/>
</dbReference>
<name>A0ABN2IFA9_9ACTN</name>
<protein>
    <recommendedName>
        <fullName evidence="2">PEP-utilising enzyme mobile domain-containing protein</fullName>
    </recommendedName>
</protein>
<feature type="domain" description="PEP-utilising enzyme mobile" evidence="2">
    <location>
        <begin position="468"/>
        <end position="537"/>
    </location>
</feature>
<evidence type="ECO:0000313" key="4">
    <source>
        <dbReference type="Proteomes" id="UP001500618"/>
    </source>
</evidence>
<feature type="region of interest" description="Disordered" evidence="1">
    <location>
        <begin position="364"/>
        <end position="404"/>
    </location>
</feature>
<dbReference type="Proteomes" id="UP001500618">
    <property type="component" value="Unassembled WGS sequence"/>
</dbReference>
<proteinExistence type="predicted"/>
<evidence type="ECO:0000256" key="1">
    <source>
        <dbReference type="SAM" id="MobiDB-lite"/>
    </source>
</evidence>
<reference evidence="3 4" key="1">
    <citation type="journal article" date="2019" name="Int. J. Syst. Evol. Microbiol.">
        <title>The Global Catalogue of Microorganisms (GCM) 10K type strain sequencing project: providing services to taxonomists for standard genome sequencing and annotation.</title>
        <authorList>
            <consortium name="The Broad Institute Genomics Platform"/>
            <consortium name="The Broad Institute Genome Sequencing Center for Infectious Disease"/>
            <person name="Wu L."/>
            <person name="Ma J."/>
        </authorList>
    </citation>
    <scope>NUCLEOTIDE SEQUENCE [LARGE SCALE GENOMIC DNA]</scope>
    <source>
        <strain evidence="3 4">JCM 14718</strain>
    </source>
</reference>
<sequence length="545" mass="59631">MKQQTLSARTDVVAPAGFWRRDTAHAPVARTPMTNSMMDEAPAMLAACEDFGLLINLRLATIGGWFYGSVEPVGAPPDRAAPPAWLLPWLLRLSPAASKRMRRCREVVRTDYAGTVTRQWYERSRPDFQHRIDQLLATDLSTVDDRELVQRLHDARQLCTDGAREHFRVVMAYMYGVAELGLTCQKLLGWDQFRAMRLVAGLSAKSTEPSRALSTLAGQRGEAGFTESVKDFQRSYGFRAVVIELAEPTLAEVPGLLTALLRDETNLRHSDHDKALAQEREKVANQARAALSGANLATFEAALGRAVKAYPLREDNVFYTIDGPVGVARTVVLEAGRRLVEAGHLESVDDVFFVEVDEAAEALSSGRDLRPSATENRNRHQVALDNPGPPSYGRDPGPPPSSRWLPPAIREMTDRMQWGVEQILEQQSSGRMKAEAADLLTGVAASKGSYRGKVRLIQSEADFDRLVSGEVLVCPSTRPSWSVLFPLVGAIVTDSGGALSHPAIIAREYQIPAVVATGCATKVLRDGQLVTVDGDRGIVEIEAAQ</sequence>
<comment type="caution">
    <text evidence="3">The sequence shown here is derived from an EMBL/GenBank/DDBJ whole genome shotgun (WGS) entry which is preliminary data.</text>
</comment>
<dbReference type="EMBL" id="BAAANY010000029">
    <property type="protein sequence ID" value="GAA1703591.1"/>
    <property type="molecule type" value="Genomic_DNA"/>
</dbReference>
<accession>A0ABN2IFA9</accession>
<evidence type="ECO:0000313" key="3">
    <source>
        <dbReference type="EMBL" id="GAA1703591.1"/>
    </source>
</evidence>
<evidence type="ECO:0000259" key="2">
    <source>
        <dbReference type="Pfam" id="PF00391"/>
    </source>
</evidence>
<dbReference type="InterPro" id="IPR051549">
    <property type="entry name" value="PEP_Utilizing_Enz"/>
</dbReference>